<reference evidence="2 3" key="1">
    <citation type="submission" date="2017-02" db="EMBL/GenBank/DDBJ databases">
        <title>Blood Disease Bacterium A2-HR MARDI.</title>
        <authorList>
            <person name="Badrun R."/>
            <person name="Abu Bakar N."/>
            <person name="Laboh R."/>
        </authorList>
    </citation>
    <scope>NUCLEOTIDE SEQUENCE [LARGE SCALE GENOMIC DNA]</scope>
    <source>
        <strain evidence="2 3">A2-HR MARDI</strain>
        <plasmid evidence="3">Plasmid</plasmid>
    </source>
</reference>
<dbReference type="EMBL" id="CP019912">
    <property type="protein sequence ID" value="AQW32707.1"/>
    <property type="molecule type" value="Genomic_DNA"/>
</dbReference>
<dbReference type="AlphaFoldDB" id="A0A1U9VRB3"/>
<organism evidence="2 3">
    <name type="scientific">blood disease bacterium A2-HR MARDI</name>
    <dbReference type="NCBI Taxonomy" id="1944648"/>
    <lineage>
        <taxon>Bacteria</taxon>
        <taxon>Pseudomonadati</taxon>
        <taxon>Pseudomonadota</taxon>
        <taxon>Betaproteobacteria</taxon>
        <taxon>Burkholderiales</taxon>
        <taxon>Burkholderiaceae</taxon>
        <taxon>Ralstonia</taxon>
        <taxon>Ralstonia solanacearum species complex</taxon>
    </lineage>
</organism>
<dbReference type="Proteomes" id="UP000189628">
    <property type="component" value="Plasmid unnamed"/>
</dbReference>
<dbReference type="InterPro" id="IPR057447">
    <property type="entry name" value="Bbp19-like_phage"/>
</dbReference>
<keyword evidence="2" id="KW-0614">Plasmid</keyword>
<evidence type="ECO:0000313" key="3">
    <source>
        <dbReference type="Proteomes" id="UP000189628"/>
    </source>
</evidence>
<gene>
    <name evidence="2" type="ORF">B0B51_23295</name>
</gene>
<evidence type="ECO:0000259" key="1">
    <source>
        <dbReference type="Pfam" id="PF25181"/>
    </source>
</evidence>
<protein>
    <recommendedName>
        <fullName evidence="1">Bbp19-like phage domain-containing protein</fullName>
    </recommendedName>
</protein>
<evidence type="ECO:0000313" key="2">
    <source>
        <dbReference type="EMBL" id="AQW32707.1"/>
    </source>
</evidence>
<proteinExistence type="predicted"/>
<dbReference type="RefSeq" id="WP_078223809.1">
    <property type="nucleotide sequence ID" value="NZ_CP019912.1"/>
</dbReference>
<geneLocation type="plasmid" evidence="2">
    <name>unnamed</name>
</geneLocation>
<sequence length="75" mass="8408">MTDPTADLYKQIFEDDRRGAAILEHLTRMFARPAVTTGGIDAVLQTYHREGSRRVLDHIISQINRANGVPTDEGE</sequence>
<dbReference type="Pfam" id="PF25181">
    <property type="entry name" value="Phage_Bbp19"/>
    <property type="match status" value="1"/>
</dbReference>
<feature type="domain" description="Bbp19-like phage" evidence="1">
    <location>
        <begin position="9"/>
        <end position="60"/>
    </location>
</feature>
<name>A0A1U9VRB3_9RALS</name>
<accession>A0A1U9VRB3</accession>